<protein>
    <submittedName>
        <fullName evidence="1">Uncharacterized protein</fullName>
    </submittedName>
</protein>
<name>A0A8H6I9Z7_9AGAR</name>
<comment type="caution">
    <text evidence="1">The sequence shown here is derived from an EMBL/GenBank/DDBJ whole genome shotgun (WGS) entry which is preliminary data.</text>
</comment>
<gene>
    <name evidence="1" type="ORF">DFP72DRAFT_1041849</name>
</gene>
<accession>A0A8H6I9Z7</accession>
<organism evidence="1 2">
    <name type="scientific">Ephemerocybe angulata</name>
    <dbReference type="NCBI Taxonomy" id="980116"/>
    <lineage>
        <taxon>Eukaryota</taxon>
        <taxon>Fungi</taxon>
        <taxon>Dikarya</taxon>
        <taxon>Basidiomycota</taxon>
        <taxon>Agaricomycotina</taxon>
        <taxon>Agaricomycetes</taxon>
        <taxon>Agaricomycetidae</taxon>
        <taxon>Agaricales</taxon>
        <taxon>Agaricineae</taxon>
        <taxon>Psathyrellaceae</taxon>
        <taxon>Ephemerocybe</taxon>
    </lineage>
</organism>
<dbReference type="Proteomes" id="UP000521943">
    <property type="component" value="Unassembled WGS sequence"/>
</dbReference>
<reference evidence="1 2" key="1">
    <citation type="submission" date="2020-07" db="EMBL/GenBank/DDBJ databases">
        <title>Comparative genomics of pyrophilous fungi reveals a link between fire events and developmental genes.</title>
        <authorList>
            <consortium name="DOE Joint Genome Institute"/>
            <person name="Steindorff A.S."/>
            <person name="Carver A."/>
            <person name="Calhoun S."/>
            <person name="Stillman K."/>
            <person name="Liu H."/>
            <person name="Lipzen A."/>
            <person name="Pangilinan J."/>
            <person name="Labutti K."/>
            <person name="Bruns T.D."/>
            <person name="Grigoriev I.V."/>
        </authorList>
    </citation>
    <scope>NUCLEOTIDE SEQUENCE [LARGE SCALE GENOMIC DNA]</scope>
    <source>
        <strain evidence="1 2">CBS 144469</strain>
    </source>
</reference>
<dbReference type="EMBL" id="JACGCI010000009">
    <property type="protein sequence ID" value="KAF6761651.1"/>
    <property type="molecule type" value="Genomic_DNA"/>
</dbReference>
<dbReference type="AlphaFoldDB" id="A0A8H6I9Z7"/>
<keyword evidence="2" id="KW-1185">Reference proteome</keyword>
<evidence type="ECO:0000313" key="1">
    <source>
        <dbReference type="EMBL" id="KAF6761651.1"/>
    </source>
</evidence>
<sequence length="340" mass="37622">MSCVRRLSTANTVLGRKMETSAPFTVRHEGGVLVLGVWRLFARNRRRLNPEHGGGRRSTTKAPVQRRRRVMHDGDYAIAYYSRTINAPSYQRSNLTAGRPNFSKPRKLAHMPHCTAHPLQRHSDLGCGGHANGTFVGRSGAALGPAWHEVESCERNRWLRSRGNPRGGKALRAQCPLGDAVGQFVLQLRKSTKSTPLAPKNWTLTGNKYSADARSRNFVSPPLFLTKEMLAVGKVGRRGLREIEAFTEGHPLESWNENDVTRKIMEPFSNLCLDAFSFGSKLKGGQVEYAAVVLVTNPSGSGDIDLKIKQLSVEDNGTITSTPKASIDMKTPRFFNMPSK</sequence>
<proteinExistence type="predicted"/>
<evidence type="ECO:0000313" key="2">
    <source>
        <dbReference type="Proteomes" id="UP000521943"/>
    </source>
</evidence>